<evidence type="ECO:0000256" key="2">
    <source>
        <dbReference type="ARBA" id="ARBA00022679"/>
    </source>
</evidence>
<feature type="domain" description="PABS" evidence="9">
    <location>
        <begin position="12"/>
        <end position="250"/>
    </location>
</feature>
<dbReference type="Pfam" id="PF17284">
    <property type="entry name" value="Spermine_synt_N"/>
    <property type="match status" value="1"/>
</dbReference>
<sequence length="296" mass="33238">MAEFGAASENEPIWWYETGTDDVTLGFRMRLLHREQTAYQLLEIYEHPFFGRVLVLDGNLQTTQGDEFIYHEMLTHVPLLGALPASMEDASVLIIGGGDGGTLREVLRHDWVRRVVMVEIDPVVIERCKEYLGFHGNYDDPRVTLIIGDAAQYVAEEAPRQQPFDAILVDSTDPVGPGEVLFTPEFIRNAWACLKPGGVFARHLCMPLFDGPVVRDGVARLRQVFPRVEVYQATIFTYVGAQMAFVACTKDGHSVREPQRLLTARYYNPDVHRASFALPTWWMTELIDAPAAAAGL</sequence>
<feature type="binding site" evidence="5">
    <location>
        <position position="177"/>
    </location>
    <ligand>
        <name>S-methyl-5'-thioadenosine</name>
        <dbReference type="ChEBI" id="CHEBI:17509"/>
    </ligand>
</feature>
<organism evidence="10 11">
    <name type="scientific">Rhodothermus profundi</name>
    <dbReference type="NCBI Taxonomy" id="633813"/>
    <lineage>
        <taxon>Bacteria</taxon>
        <taxon>Pseudomonadati</taxon>
        <taxon>Rhodothermota</taxon>
        <taxon>Rhodothermia</taxon>
        <taxon>Rhodothermales</taxon>
        <taxon>Rhodothermaceae</taxon>
        <taxon>Rhodothermus</taxon>
    </lineage>
</organism>
<gene>
    <name evidence="5" type="primary">speE</name>
    <name evidence="10" type="ORF">SAMN04488087_0321</name>
</gene>
<comment type="subunit">
    <text evidence="5">Homodimer or homotetramer.</text>
</comment>
<dbReference type="OrthoDB" id="9793120at2"/>
<dbReference type="RefSeq" id="WP_084660492.1">
    <property type="nucleotide sequence ID" value="NZ_FRAU01000001.1"/>
</dbReference>
<evidence type="ECO:0000256" key="5">
    <source>
        <dbReference type="HAMAP-Rule" id="MF_00198"/>
    </source>
</evidence>
<reference evidence="11" key="1">
    <citation type="submission" date="2016-11" db="EMBL/GenBank/DDBJ databases">
        <authorList>
            <person name="Varghese N."/>
            <person name="Submissions S."/>
        </authorList>
    </citation>
    <scope>NUCLEOTIDE SEQUENCE [LARGE SCALE GENOMIC DNA]</scope>
    <source>
        <strain evidence="11">DSM 22212</strain>
    </source>
</reference>
<feature type="active site" description="Proton acceptor" evidence="5 6">
    <location>
        <position position="170"/>
    </location>
</feature>
<keyword evidence="4 5" id="KW-0620">Polyamine biosynthesis</keyword>
<dbReference type="SUPFAM" id="SSF53335">
    <property type="entry name" value="S-adenosyl-L-methionine-dependent methyltransferases"/>
    <property type="match status" value="1"/>
</dbReference>
<feature type="binding site" evidence="5">
    <location>
        <position position="99"/>
    </location>
    <ligand>
        <name>spermidine</name>
        <dbReference type="ChEBI" id="CHEBI:57834"/>
    </ligand>
</feature>
<feature type="binding site" evidence="5">
    <location>
        <position position="71"/>
    </location>
    <ligand>
        <name>spermidine</name>
        <dbReference type="ChEBI" id="CHEBI:57834"/>
    </ligand>
</feature>
<dbReference type="EC" id="2.5.1.16" evidence="5"/>
<dbReference type="InterPro" id="IPR030374">
    <property type="entry name" value="PABS"/>
</dbReference>
<evidence type="ECO:0000256" key="4">
    <source>
        <dbReference type="ARBA" id="ARBA00023115"/>
    </source>
</evidence>
<dbReference type="InterPro" id="IPR001045">
    <property type="entry name" value="Spermi_synthase"/>
</dbReference>
<dbReference type="GO" id="GO:0004766">
    <property type="term" value="F:spermidine synthase activity"/>
    <property type="evidence" value="ECO:0007669"/>
    <property type="project" value="UniProtKB-UniRule"/>
</dbReference>
<dbReference type="PROSITE" id="PS01330">
    <property type="entry name" value="PABS_1"/>
    <property type="match status" value="1"/>
</dbReference>
<comment type="function">
    <text evidence="5">Catalyzes the irreversible transfer of a propylamine group from the amino donor S-adenosylmethioninamine (decarboxy-AdoMet) to putrescine (1,4-diaminobutane) to yield spermidine.</text>
</comment>
<feature type="binding site" evidence="5">
    <location>
        <begin position="170"/>
        <end position="173"/>
    </location>
    <ligand>
        <name>spermidine</name>
        <dbReference type="ChEBI" id="CHEBI:57834"/>
    </ligand>
</feature>
<dbReference type="Proteomes" id="UP000185812">
    <property type="component" value="Unassembled WGS sequence"/>
</dbReference>
<evidence type="ECO:0000313" key="11">
    <source>
        <dbReference type="Proteomes" id="UP000185812"/>
    </source>
</evidence>
<evidence type="ECO:0000259" key="9">
    <source>
        <dbReference type="PROSITE" id="PS51006"/>
    </source>
</evidence>
<dbReference type="PANTHER" id="PTHR11558:SF11">
    <property type="entry name" value="SPERMIDINE SYNTHASE"/>
    <property type="match status" value="1"/>
</dbReference>
<keyword evidence="11" id="KW-1185">Reference proteome</keyword>
<dbReference type="InterPro" id="IPR030373">
    <property type="entry name" value="PABS_CS"/>
</dbReference>
<comment type="pathway">
    <text evidence="5">Amine and polyamine biosynthesis; spermidine biosynthesis; spermidine from putrescine: step 1/1.</text>
</comment>
<dbReference type="InterPro" id="IPR035246">
    <property type="entry name" value="Spermidine_synt_N"/>
</dbReference>
<feature type="binding site" evidence="5">
    <location>
        <position position="119"/>
    </location>
    <ligand>
        <name>S-methyl-5'-thioadenosine</name>
        <dbReference type="ChEBI" id="CHEBI:17509"/>
    </ligand>
</feature>
<dbReference type="AlphaFoldDB" id="A0A1M6PTX9"/>
<evidence type="ECO:0000256" key="1">
    <source>
        <dbReference type="ARBA" id="ARBA00007867"/>
    </source>
</evidence>
<keyword evidence="3 5" id="KW-0745">Spermidine biosynthesis</keyword>
<comment type="catalytic activity">
    <reaction evidence="5 8">
        <text>S-adenosyl 3-(methylsulfanyl)propylamine + putrescine = S-methyl-5'-thioadenosine + spermidine + H(+)</text>
        <dbReference type="Rhea" id="RHEA:12721"/>
        <dbReference type="ChEBI" id="CHEBI:15378"/>
        <dbReference type="ChEBI" id="CHEBI:17509"/>
        <dbReference type="ChEBI" id="CHEBI:57443"/>
        <dbReference type="ChEBI" id="CHEBI:57834"/>
        <dbReference type="ChEBI" id="CHEBI:326268"/>
        <dbReference type="EC" id="2.5.1.16"/>
    </reaction>
</comment>
<dbReference type="GO" id="GO:0005829">
    <property type="term" value="C:cytosol"/>
    <property type="evidence" value="ECO:0007669"/>
    <property type="project" value="TreeGrafter"/>
</dbReference>
<comment type="similarity">
    <text evidence="1 5 7">Belongs to the spermidine/spermine synthase family.</text>
</comment>
<dbReference type="HAMAP" id="MF_00198">
    <property type="entry name" value="Spermidine_synth"/>
    <property type="match status" value="1"/>
</dbReference>
<dbReference type="UniPathway" id="UPA00248">
    <property type="reaction ID" value="UER00314"/>
</dbReference>
<accession>A0A1M6PTX9</accession>
<dbReference type="Gene3D" id="2.30.140.10">
    <property type="entry name" value="Spermidine synthase, tetramerisation domain"/>
    <property type="match status" value="1"/>
</dbReference>
<dbReference type="GO" id="GO:0008295">
    <property type="term" value="P:spermidine biosynthetic process"/>
    <property type="evidence" value="ECO:0007669"/>
    <property type="project" value="UniProtKB-UniRule"/>
</dbReference>
<dbReference type="STRING" id="633813.SAMN04488087_0321"/>
<feature type="binding site" evidence="5">
    <location>
        <begin position="149"/>
        <end position="150"/>
    </location>
    <ligand>
        <name>S-methyl-5'-thioadenosine</name>
        <dbReference type="ChEBI" id="CHEBI:17509"/>
    </ligand>
</feature>
<dbReference type="Pfam" id="PF01564">
    <property type="entry name" value="Spermine_synth"/>
    <property type="match status" value="1"/>
</dbReference>
<feature type="binding site" evidence="5">
    <location>
        <position position="40"/>
    </location>
    <ligand>
        <name>S-methyl-5'-thioadenosine</name>
        <dbReference type="ChEBI" id="CHEBI:17509"/>
    </ligand>
</feature>
<evidence type="ECO:0000256" key="3">
    <source>
        <dbReference type="ARBA" id="ARBA00023066"/>
    </source>
</evidence>
<dbReference type="CDD" id="cd02440">
    <property type="entry name" value="AdoMet_MTases"/>
    <property type="match status" value="1"/>
</dbReference>
<dbReference type="NCBIfam" id="NF037959">
    <property type="entry name" value="MFS_SpdSyn"/>
    <property type="match status" value="1"/>
</dbReference>
<dbReference type="Gene3D" id="3.40.50.150">
    <property type="entry name" value="Vaccinia Virus protein VP39"/>
    <property type="match status" value="1"/>
</dbReference>
<evidence type="ECO:0000256" key="6">
    <source>
        <dbReference type="PROSITE-ProRule" id="PRU00354"/>
    </source>
</evidence>
<keyword evidence="2 5" id="KW-0808">Transferase</keyword>
<dbReference type="PROSITE" id="PS51006">
    <property type="entry name" value="PABS_2"/>
    <property type="match status" value="1"/>
</dbReference>
<dbReference type="InterPro" id="IPR029063">
    <property type="entry name" value="SAM-dependent_MTases_sf"/>
</dbReference>
<dbReference type="NCBIfam" id="TIGR00417">
    <property type="entry name" value="speE"/>
    <property type="match status" value="1"/>
</dbReference>
<dbReference type="NCBIfam" id="NF002010">
    <property type="entry name" value="PRK00811.1"/>
    <property type="match status" value="1"/>
</dbReference>
<dbReference type="PANTHER" id="PTHR11558">
    <property type="entry name" value="SPERMIDINE/SPERMINE SYNTHASE"/>
    <property type="match status" value="1"/>
</dbReference>
<dbReference type="InterPro" id="IPR037163">
    <property type="entry name" value="Spermidine_synt_N_sf"/>
</dbReference>
<evidence type="ECO:0000313" key="10">
    <source>
        <dbReference type="EMBL" id="SHK11340.1"/>
    </source>
</evidence>
<proteinExistence type="inferred from homology"/>
<evidence type="ECO:0000256" key="7">
    <source>
        <dbReference type="RuleBase" id="RU003836"/>
    </source>
</evidence>
<evidence type="ECO:0000256" key="8">
    <source>
        <dbReference type="RuleBase" id="RU003837"/>
    </source>
</evidence>
<dbReference type="EMBL" id="FRAU01000001">
    <property type="protein sequence ID" value="SHK11340.1"/>
    <property type="molecule type" value="Genomic_DNA"/>
</dbReference>
<name>A0A1M6PTX9_9BACT</name>
<protein>
    <recommendedName>
        <fullName evidence="5">Polyamine aminopropyltransferase</fullName>
    </recommendedName>
    <alternativeName>
        <fullName evidence="5">Putrescine aminopropyltransferase</fullName>
        <shortName evidence="5">PAPT</shortName>
    </alternativeName>
    <alternativeName>
        <fullName evidence="5">Spermidine synthase</fullName>
        <shortName evidence="5">SPDS</shortName>
        <shortName evidence="5">SPDSY</shortName>
        <ecNumber evidence="5">2.5.1.16</ecNumber>
    </alternativeName>
</protein>